<dbReference type="PANTHER" id="PTHR43798">
    <property type="entry name" value="MONOACYLGLYCEROL LIPASE"/>
    <property type="match status" value="1"/>
</dbReference>
<dbReference type="InterPro" id="IPR029058">
    <property type="entry name" value="AB_hydrolase_fold"/>
</dbReference>
<dbReference type="Gene3D" id="3.40.50.1820">
    <property type="entry name" value="alpha/beta hydrolase"/>
    <property type="match status" value="1"/>
</dbReference>
<protein>
    <submittedName>
        <fullName evidence="2">Alpha/beta hydrolase</fullName>
    </submittedName>
</protein>
<dbReference type="GO" id="GO:0016787">
    <property type="term" value="F:hydrolase activity"/>
    <property type="evidence" value="ECO:0007669"/>
    <property type="project" value="UniProtKB-KW"/>
</dbReference>
<keyword evidence="2" id="KW-0378">Hydrolase</keyword>
<dbReference type="Proteomes" id="UP000721415">
    <property type="component" value="Unassembled WGS sequence"/>
</dbReference>
<name>A0ABS0LR69_9LACT</name>
<keyword evidence="3" id="KW-1185">Reference proteome</keyword>
<dbReference type="SUPFAM" id="SSF53474">
    <property type="entry name" value="alpha/beta-Hydrolases"/>
    <property type="match status" value="1"/>
</dbReference>
<evidence type="ECO:0000313" key="3">
    <source>
        <dbReference type="Proteomes" id="UP000721415"/>
    </source>
</evidence>
<dbReference type="InterPro" id="IPR050266">
    <property type="entry name" value="AB_hydrolase_sf"/>
</dbReference>
<evidence type="ECO:0000259" key="1">
    <source>
        <dbReference type="Pfam" id="PF12697"/>
    </source>
</evidence>
<proteinExistence type="predicted"/>
<dbReference type="InterPro" id="IPR000073">
    <property type="entry name" value="AB_hydrolase_1"/>
</dbReference>
<evidence type="ECO:0000313" key="2">
    <source>
        <dbReference type="EMBL" id="MBG9986532.1"/>
    </source>
</evidence>
<feature type="domain" description="AB hydrolase-1" evidence="1">
    <location>
        <begin position="61"/>
        <end position="287"/>
    </location>
</feature>
<reference evidence="2 3" key="1">
    <citation type="submission" date="2020-07" db="EMBL/GenBank/DDBJ databases">
        <title>Facklamia lactis sp. nov., isolated from raw milk.</title>
        <authorList>
            <person name="Doll E.V."/>
            <person name="Huptas C."/>
            <person name="Staib L."/>
            <person name="Wenning M."/>
            <person name="Scherer S."/>
        </authorList>
    </citation>
    <scope>NUCLEOTIDE SEQUENCE [LARGE SCALE GENOMIC DNA]</scope>
    <source>
        <strain evidence="2 3">DSM 111018</strain>
    </source>
</reference>
<organism evidence="2 3">
    <name type="scientific">Facklamia lactis</name>
    <dbReference type="NCBI Taxonomy" id="2749967"/>
    <lineage>
        <taxon>Bacteria</taxon>
        <taxon>Bacillati</taxon>
        <taxon>Bacillota</taxon>
        <taxon>Bacilli</taxon>
        <taxon>Lactobacillales</taxon>
        <taxon>Aerococcaceae</taxon>
        <taxon>Facklamia</taxon>
    </lineage>
</organism>
<dbReference type="RefSeq" id="WP_197115444.1">
    <property type="nucleotide sequence ID" value="NZ_JACBXQ010000003.1"/>
</dbReference>
<sequence>MTFKRSISSFRSSQGQALFLEAYYASMKQLPKPSKQSRIKTSYGEVQYYLYEHPTQKKAPLLLLPGRHSGAPMWEANIKELIQERTVIVIDAIGDSGLSKQTKAIKDSKDQAQWVHEFITKLELGPVHSVGHSFGGWLASNHATHYPEDIKSLSLLEPVFVIEGLKPMIFLKSIPASLPFLPKNFKEDLLKEISGSSEVDLKDPVARMISYSSEYFQVKLPIPDLITGESLNQIKHPIYIRVADQSSLHNSEKIVKKALLSIENVDIKNWKNATHSLPMEYPEEFSEELINFTQ</sequence>
<dbReference type="EMBL" id="JACBXQ010000003">
    <property type="protein sequence ID" value="MBG9986532.1"/>
    <property type="molecule type" value="Genomic_DNA"/>
</dbReference>
<dbReference type="PANTHER" id="PTHR43798:SF33">
    <property type="entry name" value="HYDROLASE, PUTATIVE (AFU_ORTHOLOGUE AFUA_2G14860)-RELATED"/>
    <property type="match status" value="1"/>
</dbReference>
<dbReference type="Pfam" id="PF12697">
    <property type="entry name" value="Abhydrolase_6"/>
    <property type="match status" value="1"/>
</dbReference>
<comment type="caution">
    <text evidence="2">The sequence shown here is derived from an EMBL/GenBank/DDBJ whole genome shotgun (WGS) entry which is preliminary data.</text>
</comment>
<gene>
    <name evidence="2" type="ORF">HZY91_06435</name>
</gene>
<accession>A0ABS0LR69</accession>